<sequence length="236" mass="27517">MKYKKLNTNWKAEPNSPRPEIMEEEDGIRLTFDLNSLDFEHIDEGEKGTLEFKDVCKYRLGTTEEEFHKGQFKNSNDQLPLGEFYELKNSKWEKNFPDDEVLINPSVKTKGLRHFILFLKDETFECIAKDFEFSFDHSVANELFGKYPKGYLSHYLGMFVSNFDAPTTNNFKAYTDLYIQMESLKELEGVKGEIKKIKNNNDLPLFLKLANQTGIEGFGMKQLNEMIKVIEGYKGR</sequence>
<evidence type="ECO:0000313" key="2">
    <source>
        <dbReference type="EMBL" id="PWD99698.1"/>
    </source>
</evidence>
<dbReference type="RefSeq" id="WP_109264237.1">
    <property type="nucleotide sequence ID" value="NZ_QEWP01000006.1"/>
</dbReference>
<dbReference type="Proteomes" id="UP000244956">
    <property type="component" value="Unassembled WGS sequence"/>
</dbReference>
<proteinExistence type="predicted"/>
<comment type="caution">
    <text evidence="2">The sequence shown here is derived from an EMBL/GenBank/DDBJ whole genome shotgun (WGS) entry which is preliminary data.</text>
</comment>
<feature type="region of interest" description="Disordered" evidence="1">
    <location>
        <begin position="1"/>
        <end position="20"/>
    </location>
</feature>
<reference evidence="2 3" key="1">
    <citation type="submission" date="2018-05" db="EMBL/GenBank/DDBJ databases">
        <title>Marinilabilia rubrum sp. nov., isolated from saltern sediment.</title>
        <authorList>
            <person name="Zhang R."/>
        </authorList>
    </citation>
    <scope>NUCLEOTIDE SEQUENCE [LARGE SCALE GENOMIC DNA]</scope>
    <source>
        <strain evidence="2 3">WTE16</strain>
    </source>
</reference>
<gene>
    <name evidence="2" type="ORF">DDZ16_09645</name>
</gene>
<dbReference type="OrthoDB" id="8079725at2"/>
<evidence type="ECO:0000256" key="1">
    <source>
        <dbReference type="SAM" id="MobiDB-lite"/>
    </source>
</evidence>
<organism evidence="2 3">
    <name type="scientific">Marinilabilia rubra</name>
    <dbReference type="NCBI Taxonomy" id="2162893"/>
    <lineage>
        <taxon>Bacteria</taxon>
        <taxon>Pseudomonadati</taxon>
        <taxon>Bacteroidota</taxon>
        <taxon>Bacteroidia</taxon>
        <taxon>Marinilabiliales</taxon>
        <taxon>Marinilabiliaceae</taxon>
        <taxon>Marinilabilia</taxon>
    </lineage>
</organism>
<name>A0A2U2B9F1_9BACT</name>
<evidence type="ECO:0000313" key="3">
    <source>
        <dbReference type="Proteomes" id="UP000244956"/>
    </source>
</evidence>
<keyword evidence="3" id="KW-1185">Reference proteome</keyword>
<protein>
    <submittedName>
        <fullName evidence="2">Uncharacterized protein</fullName>
    </submittedName>
</protein>
<dbReference type="EMBL" id="QEWP01000006">
    <property type="protein sequence ID" value="PWD99698.1"/>
    <property type="molecule type" value="Genomic_DNA"/>
</dbReference>
<dbReference type="AlphaFoldDB" id="A0A2U2B9F1"/>
<feature type="compositionally biased region" description="Polar residues" evidence="1">
    <location>
        <begin position="1"/>
        <end position="10"/>
    </location>
</feature>
<accession>A0A2U2B9F1</accession>